<protein>
    <submittedName>
        <fullName evidence="2">Response regulator of the LytR/AlgR family</fullName>
    </submittedName>
</protein>
<proteinExistence type="predicted"/>
<feature type="domain" description="HTH LytTR-type" evidence="1">
    <location>
        <begin position="17"/>
        <end position="114"/>
    </location>
</feature>
<evidence type="ECO:0000259" key="1">
    <source>
        <dbReference type="SMART" id="SM00850"/>
    </source>
</evidence>
<dbReference type="Proteomes" id="UP000095541">
    <property type="component" value="Unassembled WGS sequence"/>
</dbReference>
<gene>
    <name evidence="2" type="ORF">ERS852557_03579</name>
</gene>
<dbReference type="RefSeq" id="WP_055220565.1">
    <property type="nucleotide sequence ID" value="NZ_CZBI01000005.1"/>
</dbReference>
<name>A0A174VBY2_BACT4</name>
<dbReference type="EMBL" id="CZBI01000005">
    <property type="protein sequence ID" value="CUQ32323.1"/>
    <property type="molecule type" value="Genomic_DNA"/>
</dbReference>
<organism evidence="2 3">
    <name type="scientific">Bacteroides thetaiotaomicron</name>
    <dbReference type="NCBI Taxonomy" id="818"/>
    <lineage>
        <taxon>Bacteria</taxon>
        <taxon>Pseudomonadati</taxon>
        <taxon>Bacteroidota</taxon>
        <taxon>Bacteroidia</taxon>
        <taxon>Bacteroidales</taxon>
        <taxon>Bacteroidaceae</taxon>
        <taxon>Bacteroides</taxon>
    </lineage>
</organism>
<dbReference type="GO" id="GO:0003677">
    <property type="term" value="F:DNA binding"/>
    <property type="evidence" value="ECO:0007669"/>
    <property type="project" value="InterPro"/>
</dbReference>
<dbReference type="Pfam" id="PF04397">
    <property type="entry name" value="LytTR"/>
    <property type="match status" value="1"/>
</dbReference>
<evidence type="ECO:0000313" key="2">
    <source>
        <dbReference type="EMBL" id="CUQ32323.1"/>
    </source>
</evidence>
<sequence length="122" mass="14530">MDNLIFTSESVILYERKRIHTLKYEEIICIKTDRPYLVITTAESQQMYIQISLSKVGELLPDYFCLCNQSTIINLTYAYLYEEHNGHFFICLSMMLEPFEVSRRCKKNVKNKMLCIKKNRDL</sequence>
<dbReference type="Gene3D" id="2.40.50.1020">
    <property type="entry name" value="LytTr DNA-binding domain"/>
    <property type="match status" value="1"/>
</dbReference>
<evidence type="ECO:0000313" key="3">
    <source>
        <dbReference type="Proteomes" id="UP000095541"/>
    </source>
</evidence>
<dbReference type="InterPro" id="IPR007492">
    <property type="entry name" value="LytTR_DNA-bd_dom"/>
</dbReference>
<dbReference type="AlphaFoldDB" id="A0A174VBY2"/>
<dbReference type="SMART" id="SM00850">
    <property type="entry name" value="LytTR"/>
    <property type="match status" value="1"/>
</dbReference>
<reference evidence="2 3" key="1">
    <citation type="submission" date="2015-09" db="EMBL/GenBank/DDBJ databases">
        <authorList>
            <consortium name="Pathogen Informatics"/>
        </authorList>
    </citation>
    <scope>NUCLEOTIDE SEQUENCE [LARGE SCALE GENOMIC DNA]</scope>
    <source>
        <strain evidence="2 3">2789STDY5834945</strain>
    </source>
</reference>
<accession>A0A174VBY2</accession>